<dbReference type="InterPro" id="IPR011059">
    <property type="entry name" value="Metal-dep_hydrolase_composite"/>
</dbReference>
<dbReference type="InterPro" id="IPR013108">
    <property type="entry name" value="Amidohydro_3"/>
</dbReference>
<dbReference type="InterPro" id="IPR052349">
    <property type="entry name" value="Metallo-hydrolase_Enzymes"/>
</dbReference>
<dbReference type="FunFam" id="3.20.20.140:FF:000019">
    <property type="entry name" value="Cytosine deaminase"/>
    <property type="match status" value="1"/>
</dbReference>
<dbReference type="CDD" id="cd01293">
    <property type="entry name" value="Bact_CD"/>
    <property type="match status" value="1"/>
</dbReference>
<evidence type="ECO:0000313" key="4">
    <source>
        <dbReference type="EMBL" id="WWP23026.1"/>
    </source>
</evidence>
<evidence type="ECO:0000256" key="1">
    <source>
        <dbReference type="ARBA" id="ARBA00022723"/>
    </source>
</evidence>
<dbReference type="GeneID" id="93476379"/>
<gene>
    <name evidence="4" type="ORF">V6668_12900</name>
</gene>
<dbReference type="PANTHER" id="PTHR32027:SF0">
    <property type="entry name" value="CYTOSINE DEAMINASE"/>
    <property type="match status" value="1"/>
</dbReference>
<feature type="domain" description="Amidohydrolase 3" evidence="3">
    <location>
        <begin position="147"/>
        <end position="417"/>
    </location>
</feature>
<dbReference type="PANTHER" id="PTHR32027">
    <property type="entry name" value="CYTOSINE DEAMINASE"/>
    <property type="match status" value="1"/>
</dbReference>
<dbReference type="AlphaFoldDB" id="A0ABD8AZN1"/>
<evidence type="ECO:0000259" key="3">
    <source>
        <dbReference type="Pfam" id="PF07969"/>
    </source>
</evidence>
<dbReference type="SUPFAM" id="SSF51556">
    <property type="entry name" value="Metallo-dependent hydrolases"/>
    <property type="match status" value="1"/>
</dbReference>
<dbReference type="Proteomes" id="UP001364764">
    <property type="component" value="Chromosome"/>
</dbReference>
<accession>A0ABD8AZN1</accession>
<dbReference type="Pfam" id="PF07969">
    <property type="entry name" value="Amidohydro_3"/>
    <property type="match status" value="1"/>
</dbReference>
<reference evidence="4 5" key="1">
    <citation type="submission" date="2024-02" db="EMBL/GenBank/DDBJ databases">
        <title>Complete sequences of two Paenibacillus sp. strains and one Lysinibacillus strain isolated from the environment on STAA medium highlight biotechnological potential.</title>
        <authorList>
            <person name="Attere S.A."/>
            <person name="Piche L.C."/>
            <person name="Intertaglia L."/>
            <person name="Lami R."/>
            <person name="Charette S.J."/>
            <person name="Vincent A.T."/>
        </authorList>
    </citation>
    <scope>NUCLEOTIDE SEQUENCE [LARGE SCALE GENOMIC DNA]</scope>
    <source>
        <strain evidence="4 5">Y5S-7</strain>
    </source>
</reference>
<dbReference type="InterPro" id="IPR032466">
    <property type="entry name" value="Metal_Hydrolase"/>
</dbReference>
<protein>
    <submittedName>
        <fullName evidence="4">Amidohydrolase family protein</fullName>
    </submittedName>
</protein>
<sequence>MIRQLIQNCRIPGSHGLHNIVLHGTTIEQILPSSDGGGSSISDMTGMIHGELEENHGQYGFIFDAKGGLVLPGLIEPHIHLEKALLLDRMPGDAASLQEAISMTAALKAGFTEHDMIQRSIEVIRKLSRYGVTRLRCHVEVDPMLGLRAMNSALTVKEKMEHMMEIQIVVFPQEGIISAPGTADLMEEAVRMGADVIGGITYVDPILDDHLNFAFELAARYNRPLDFHADFSLNPDDEAILHIANKTLAYGFQGRVSAGHVTSLAAMPREKVKLCARKIAEADLHLMTLPATDLYLNGRADNDNTRRGITPVGLLREEGVNVIYGTNNIQNAFTPFGNGNPFDIAWLLAHAAYMGSEEDADTLVEMATLGAARALGIDNYGLRAGAQADLVIFPVQSRRELIIERPRPVGVWKEGRLLTTRVEDGECYEISYR</sequence>
<dbReference type="Gene3D" id="2.30.40.10">
    <property type="entry name" value="Urease, subunit C, domain 1"/>
    <property type="match status" value="1"/>
</dbReference>
<keyword evidence="1" id="KW-0479">Metal-binding</keyword>
<evidence type="ECO:0000256" key="2">
    <source>
        <dbReference type="ARBA" id="ARBA00022801"/>
    </source>
</evidence>
<dbReference type="GO" id="GO:0016814">
    <property type="term" value="F:hydrolase activity, acting on carbon-nitrogen (but not peptide) bonds, in cyclic amidines"/>
    <property type="evidence" value="ECO:0007669"/>
    <property type="project" value="UniProtKB-ARBA"/>
</dbReference>
<proteinExistence type="predicted"/>
<keyword evidence="2" id="KW-0378">Hydrolase</keyword>
<dbReference type="GO" id="GO:0046872">
    <property type="term" value="F:metal ion binding"/>
    <property type="evidence" value="ECO:0007669"/>
    <property type="project" value="UniProtKB-KW"/>
</dbReference>
<name>A0ABD8AZN1_PAEAM</name>
<dbReference type="Gene3D" id="3.20.20.140">
    <property type="entry name" value="Metal-dependent hydrolases"/>
    <property type="match status" value="1"/>
</dbReference>
<organism evidence="4 5">
    <name type="scientific">Paenibacillus amylolyticus</name>
    <dbReference type="NCBI Taxonomy" id="1451"/>
    <lineage>
        <taxon>Bacteria</taxon>
        <taxon>Bacillati</taxon>
        <taxon>Bacillota</taxon>
        <taxon>Bacilli</taxon>
        <taxon>Bacillales</taxon>
        <taxon>Paenibacillaceae</taxon>
        <taxon>Paenibacillus</taxon>
    </lineage>
</organism>
<dbReference type="RefSeq" id="WP_036670603.1">
    <property type="nucleotide sequence ID" value="NZ_CP145892.1"/>
</dbReference>
<evidence type="ECO:0000313" key="5">
    <source>
        <dbReference type="Proteomes" id="UP001364764"/>
    </source>
</evidence>
<dbReference type="GO" id="GO:0019239">
    <property type="term" value="F:deaminase activity"/>
    <property type="evidence" value="ECO:0007669"/>
    <property type="project" value="UniProtKB-ARBA"/>
</dbReference>
<dbReference type="EMBL" id="CP145892">
    <property type="protein sequence ID" value="WWP23026.1"/>
    <property type="molecule type" value="Genomic_DNA"/>
</dbReference>